<keyword evidence="10" id="KW-1185">Reference proteome</keyword>
<dbReference type="InterPro" id="IPR006043">
    <property type="entry name" value="NCS2"/>
</dbReference>
<feature type="transmembrane region" description="Helical" evidence="8">
    <location>
        <begin position="177"/>
        <end position="196"/>
    </location>
</feature>
<evidence type="ECO:0000256" key="5">
    <source>
        <dbReference type="ARBA" id="ARBA00022989"/>
    </source>
</evidence>
<dbReference type="InterPro" id="IPR045018">
    <property type="entry name" value="Azg-like"/>
</dbReference>
<evidence type="ECO:0000256" key="4">
    <source>
        <dbReference type="ARBA" id="ARBA00022692"/>
    </source>
</evidence>
<feature type="transmembrane region" description="Helical" evidence="8">
    <location>
        <begin position="216"/>
        <end position="238"/>
    </location>
</feature>
<dbReference type="Pfam" id="PF00860">
    <property type="entry name" value="Xan_ur_permease"/>
    <property type="match status" value="1"/>
</dbReference>
<feature type="transmembrane region" description="Helical" evidence="8">
    <location>
        <begin position="390"/>
        <end position="410"/>
    </location>
</feature>
<feature type="transmembrane region" description="Helical" evidence="8">
    <location>
        <begin position="308"/>
        <end position="330"/>
    </location>
</feature>
<gene>
    <name evidence="9" type="ORF">GCM10009862_04060</name>
</gene>
<organism evidence="9 10">
    <name type="scientific">Microbacterium binotii</name>
    <dbReference type="NCBI Taxonomy" id="462710"/>
    <lineage>
        <taxon>Bacteria</taxon>
        <taxon>Bacillati</taxon>
        <taxon>Actinomycetota</taxon>
        <taxon>Actinomycetes</taxon>
        <taxon>Micrococcales</taxon>
        <taxon>Microbacteriaceae</taxon>
        <taxon>Microbacterium</taxon>
    </lineage>
</organism>
<dbReference type="PANTHER" id="PTHR43337">
    <property type="entry name" value="XANTHINE/URACIL PERMEASE C887.17-RELATED"/>
    <property type="match status" value="1"/>
</dbReference>
<evidence type="ECO:0000256" key="8">
    <source>
        <dbReference type="SAM" id="Phobius"/>
    </source>
</evidence>
<evidence type="ECO:0000256" key="1">
    <source>
        <dbReference type="ARBA" id="ARBA00004127"/>
    </source>
</evidence>
<sequence length="510" mass="52588">MRGRPPRRRDLPRLFRVAQRAASDYSRRVHHPRTTSASSSSPGRLDRFFGITARGATVGGEIRGGIVTFVAMAYIVLLNPIILSGGTDVAGNALGFAQVAATTALTAGAMTILFGLVARLPFAFAAGLGINSFLAVSVVGEVTWPEAMGLVLINGLLIVLLAVTGLRRLIFDAVPMALKTAITVGIGLFIAFIGFVDGGFVQSTGLASPPVGLGVNGSIATVPTLLFVLTLVTIAILLARKVKGAILIGLAGGTVVAVIVEAIWHLGARADGNAGGWGLSVPEIPASIFSLPDLSLVGQVSFGAFDRIGVLAAAMLVFTLLFTNFFDAMGTMTGLSREANLADERGNFPRLRSALVVEGIGAVAGGLTSSSSNTVFIESGTGIGEGARTGLANLVTGALFLLAMFVTPLTTIVPSEVASAALVAVGALMMSQIRHVDLTDVSVLIPVFLTITVMPLTYSIANGIGAGFVSWVVIRSLSGHARRISPLLWIVAAGFVVFFVRGPIEAALAG</sequence>
<feature type="transmembrane region" description="Helical" evidence="8">
    <location>
        <begin position="95"/>
        <end position="117"/>
    </location>
</feature>
<protein>
    <submittedName>
        <fullName evidence="9">NCS2 family permease</fullName>
    </submittedName>
</protein>
<evidence type="ECO:0000256" key="6">
    <source>
        <dbReference type="ARBA" id="ARBA00023136"/>
    </source>
</evidence>
<dbReference type="PANTHER" id="PTHR43337:SF1">
    <property type="entry name" value="XANTHINE_URACIL PERMEASE C887.17-RELATED"/>
    <property type="match status" value="1"/>
</dbReference>
<evidence type="ECO:0000313" key="9">
    <source>
        <dbReference type="EMBL" id="GAA2568468.1"/>
    </source>
</evidence>
<feature type="transmembrane region" description="Helical" evidence="8">
    <location>
        <begin position="124"/>
        <end position="144"/>
    </location>
</feature>
<feature type="transmembrane region" description="Helical" evidence="8">
    <location>
        <begin position="486"/>
        <end position="504"/>
    </location>
</feature>
<keyword evidence="6 8" id="KW-0472">Membrane</keyword>
<feature type="transmembrane region" description="Helical" evidence="8">
    <location>
        <begin position="445"/>
        <end position="474"/>
    </location>
</feature>
<accession>A0ABN3PAU6</accession>
<evidence type="ECO:0000313" key="10">
    <source>
        <dbReference type="Proteomes" id="UP001500274"/>
    </source>
</evidence>
<feature type="region of interest" description="Disordered" evidence="7">
    <location>
        <begin position="22"/>
        <end position="42"/>
    </location>
</feature>
<dbReference type="Proteomes" id="UP001500274">
    <property type="component" value="Unassembled WGS sequence"/>
</dbReference>
<feature type="transmembrane region" description="Helical" evidence="8">
    <location>
        <begin position="64"/>
        <end position="83"/>
    </location>
</feature>
<comment type="subcellular location">
    <subcellularLocation>
        <location evidence="1">Endomembrane system</location>
        <topology evidence="1">Multi-pass membrane protein</topology>
    </subcellularLocation>
</comment>
<evidence type="ECO:0000256" key="7">
    <source>
        <dbReference type="SAM" id="MobiDB-lite"/>
    </source>
</evidence>
<keyword evidence="5 8" id="KW-1133">Transmembrane helix</keyword>
<dbReference type="EMBL" id="BAAARI010000002">
    <property type="protein sequence ID" value="GAA2568468.1"/>
    <property type="molecule type" value="Genomic_DNA"/>
</dbReference>
<evidence type="ECO:0000256" key="3">
    <source>
        <dbReference type="ARBA" id="ARBA00022448"/>
    </source>
</evidence>
<feature type="transmembrane region" description="Helical" evidence="8">
    <location>
        <begin position="245"/>
        <end position="267"/>
    </location>
</feature>
<reference evidence="9 10" key="1">
    <citation type="journal article" date="2019" name="Int. J. Syst. Evol. Microbiol.">
        <title>The Global Catalogue of Microorganisms (GCM) 10K type strain sequencing project: providing services to taxonomists for standard genome sequencing and annotation.</title>
        <authorList>
            <consortium name="The Broad Institute Genomics Platform"/>
            <consortium name="The Broad Institute Genome Sequencing Center for Infectious Disease"/>
            <person name="Wu L."/>
            <person name="Ma J."/>
        </authorList>
    </citation>
    <scope>NUCLEOTIDE SEQUENCE [LARGE SCALE GENOMIC DNA]</scope>
    <source>
        <strain evidence="9 10">JCM 16365</strain>
    </source>
</reference>
<feature type="transmembrane region" description="Helical" evidence="8">
    <location>
        <begin position="150"/>
        <end position="170"/>
    </location>
</feature>
<proteinExistence type="inferred from homology"/>
<keyword evidence="3" id="KW-0813">Transport</keyword>
<comment type="caution">
    <text evidence="9">The sequence shown here is derived from an EMBL/GenBank/DDBJ whole genome shotgun (WGS) entry which is preliminary data.</text>
</comment>
<keyword evidence="4 8" id="KW-0812">Transmembrane</keyword>
<comment type="similarity">
    <text evidence="2">Belongs to the nucleobase:cation symporter-2 (NCS2) (TC 2.A.40) family. Azg-like subfamily.</text>
</comment>
<name>A0ABN3PAU6_9MICO</name>
<evidence type="ECO:0000256" key="2">
    <source>
        <dbReference type="ARBA" id="ARBA00005697"/>
    </source>
</evidence>